<keyword evidence="1" id="KW-0812">Transmembrane</keyword>
<accession>A0ABW1Q9W3</accession>
<organism evidence="2 3">
    <name type="scientific">Corynebacterium nasicanis</name>
    <dbReference type="NCBI Taxonomy" id="1448267"/>
    <lineage>
        <taxon>Bacteria</taxon>
        <taxon>Bacillati</taxon>
        <taxon>Actinomycetota</taxon>
        <taxon>Actinomycetes</taxon>
        <taxon>Mycobacteriales</taxon>
        <taxon>Corynebacteriaceae</taxon>
        <taxon>Corynebacterium</taxon>
    </lineage>
</organism>
<proteinExistence type="predicted"/>
<dbReference type="EMBL" id="JBHSQE010000003">
    <property type="protein sequence ID" value="MFC6146152.1"/>
    <property type="molecule type" value="Genomic_DNA"/>
</dbReference>
<evidence type="ECO:0008006" key="4">
    <source>
        <dbReference type="Google" id="ProtNLM"/>
    </source>
</evidence>
<evidence type="ECO:0000256" key="1">
    <source>
        <dbReference type="SAM" id="Phobius"/>
    </source>
</evidence>
<sequence length="255" mass="27340">MNLRNILTAVGVILIGTGIVTSLVAYTQSGMPLLALTGLAPAFAGLVTLSTARSLAPRTLSATALLGIGTVEKLEPTGMSINDTPQYRITLRVRGADLQEFTGQLKMFIPPHELAALPKGTMLPVAYEPSKPQALIEVPADRMPEAQDLIDRQRVHMGLADPQGSEIHARGLSTTGVIMAVTPTGEIRHGHTGLEITLKFPTSSGALVERSKVSFLSPALLSQLTVGRQVTVFYLPEDDTRFSFEISTIDENITR</sequence>
<feature type="transmembrane region" description="Helical" evidence="1">
    <location>
        <begin position="6"/>
        <end position="26"/>
    </location>
</feature>
<dbReference type="RefSeq" id="WP_377000473.1">
    <property type="nucleotide sequence ID" value="NZ_JBHSQE010000003.1"/>
</dbReference>
<reference evidence="3" key="1">
    <citation type="journal article" date="2019" name="Int. J. Syst. Evol. Microbiol.">
        <title>The Global Catalogue of Microorganisms (GCM) 10K type strain sequencing project: providing services to taxonomists for standard genome sequencing and annotation.</title>
        <authorList>
            <consortium name="The Broad Institute Genomics Platform"/>
            <consortium name="The Broad Institute Genome Sequencing Center for Infectious Disease"/>
            <person name="Wu L."/>
            <person name="Ma J."/>
        </authorList>
    </citation>
    <scope>NUCLEOTIDE SEQUENCE [LARGE SCALE GENOMIC DNA]</scope>
    <source>
        <strain evidence="3">CCUG 51943</strain>
    </source>
</reference>
<gene>
    <name evidence="2" type="ORF">ACFPUZ_04955</name>
</gene>
<keyword evidence="1" id="KW-1133">Transmembrane helix</keyword>
<keyword evidence="1" id="KW-0472">Membrane</keyword>
<name>A0ABW1Q9W3_9CORY</name>
<keyword evidence="3" id="KW-1185">Reference proteome</keyword>
<evidence type="ECO:0000313" key="2">
    <source>
        <dbReference type="EMBL" id="MFC6146152.1"/>
    </source>
</evidence>
<dbReference type="Proteomes" id="UP001596244">
    <property type="component" value="Unassembled WGS sequence"/>
</dbReference>
<protein>
    <recommendedName>
        <fullName evidence="4">Secreted protein</fullName>
    </recommendedName>
</protein>
<evidence type="ECO:0000313" key="3">
    <source>
        <dbReference type="Proteomes" id="UP001596244"/>
    </source>
</evidence>
<comment type="caution">
    <text evidence="2">The sequence shown here is derived from an EMBL/GenBank/DDBJ whole genome shotgun (WGS) entry which is preliminary data.</text>
</comment>